<accession>A0ABP7B8D8</accession>
<evidence type="ECO:0000256" key="1">
    <source>
        <dbReference type="SAM" id="MobiDB-lite"/>
    </source>
</evidence>
<reference evidence="4" key="1">
    <citation type="journal article" date="2019" name="Int. J. Syst. Evol. Microbiol.">
        <title>The Global Catalogue of Microorganisms (GCM) 10K type strain sequencing project: providing services to taxonomists for standard genome sequencing and annotation.</title>
        <authorList>
            <consortium name="The Broad Institute Genomics Platform"/>
            <consortium name="The Broad Institute Genome Sequencing Center for Infectious Disease"/>
            <person name="Wu L."/>
            <person name="Ma J."/>
        </authorList>
    </citation>
    <scope>NUCLEOTIDE SEQUENCE [LARGE SCALE GENOMIC DNA]</scope>
    <source>
        <strain evidence="4">JCM 16904</strain>
    </source>
</reference>
<dbReference type="EMBL" id="BAAAZP010000021">
    <property type="protein sequence ID" value="GAA3652742.1"/>
    <property type="molecule type" value="Genomic_DNA"/>
</dbReference>
<keyword evidence="4" id="KW-1185">Reference proteome</keyword>
<keyword evidence="2" id="KW-0812">Transmembrane</keyword>
<feature type="compositionally biased region" description="Gly residues" evidence="1">
    <location>
        <begin position="74"/>
        <end position="89"/>
    </location>
</feature>
<feature type="region of interest" description="Disordered" evidence="1">
    <location>
        <begin position="71"/>
        <end position="90"/>
    </location>
</feature>
<keyword evidence="2" id="KW-0472">Membrane</keyword>
<feature type="transmembrane region" description="Helical" evidence="2">
    <location>
        <begin position="143"/>
        <end position="165"/>
    </location>
</feature>
<comment type="caution">
    <text evidence="3">The sequence shown here is derived from an EMBL/GenBank/DDBJ whole genome shotgun (WGS) entry which is preliminary data.</text>
</comment>
<keyword evidence="2" id="KW-1133">Transmembrane helix</keyword>
<name>A0ABP7B8D8_9ACTN</name>
<proteinExistence type="predicted"/>
<evidence type="ECO:0000313" key="4">
    <source>
        <dbReference type="Proteomes" id="UP001500902"/>
    </source>
</evidence>
<sequence>MEAMTQFLSENPAVTRGNGPGPWGRVLLVLLWAGLCVVPAVSALGELGLVAGGSGTPGTLRVVSCEDLGREDLGPGGVGPGGVGPGGVGPEARSRYDCRGWFTSDSGEAVMEVPAPPGTEVGDVLRARLTPEGDRAVPAGAKAVLAALTLPATGLAGLGFLPYVVMHWLGVRRGRRAAVTGGVLITAAGAALAVAGLVAAHA</sequence>
<protein>
    <submittedName>
        <fullName evidence="3">Uncharacterized protein</fullName>
    </submittedName>
</protein>
<evidence type="ECO:0000313" key="3">
    <source>
        <dbReference type="EMBL" id="GAA3652742.1"/>
    </source>
</evidence>
<dbReference type="Proteomes" id="UP001500902">
    <property type="component" value="Unassembled WGS sequence"/>
</dbReference>
<organism evidence="3 4">
    <name type="scientific">Nonomuraea antimicrobica</name>
    <dbReference type="NCBI Taxonomy" id="561173"/>
    <lineage>
        <taxon>Bacteria</taxon>
        <taxon>Bacillati</taxon>
        <taxon>Actinomycetota</taxon>
        <taxon>Actinomycetes</taxon>
        <taxon>Streptosporangiales</taxon>
        <taxon>Streptosporangiaceae</taxon>
        <taxon>Nonomuraea</taxon>
    </lineage>
</organism>
<feature type="transmembrane region" description="Helical" evidence="2">
    <location>
        <begin position="26"/>
        <end position="45"/>
    </location>
</feature>
<feature type="transmembrane region" description="Helical" evidence="2">
    <location>
        <begin position="177"/>
        <end position="200"/>
    </location>
</feature>
<gene>
    <name evidence="3" type="ORF">GCM10022224_014660</name>
</gene>
<evidence type="ECO:0000256" key="2">
    <source>
        <dbReference type="SAM" id="Phobius"/>
    </source>
</evidence>